<organism evidence="1 2">
    <name type="scientific">Ichthyophthirius multifiliis</name>
    <name type="common">White spot disease agent</name>
    <name type="synonym">Ich</name>
    <dbReference type="NCBI Taxonomy" id="5932"/>
    <lineage>
        <taxon>Eukaryota</taxon>
        <taxon>Sar</taxon>
        <taxon>Alveolata</taxon>
        <taxon>Ciliophora</taxon>
        <taxon>Intramacronucleata</taxon>
        <taxon>Oligohymenophorea</taxon>
        <taxon>Hymenostomatida</taxon>
        <taxon>Ophryoglenina</taxon>
        <taxon>Ichthyophthirius</taxon>
    </lineage>
</organism>
<dbReference type="Pfam" id="PF07004">
    <property type="entry name" value="SHIPPO-rpt"/>
    <property type="match status" value="1"/>
</dbReference>
<dbReference type="GeneID" id="14909179"/>
<sequence>MSVGQSLPQLNAIQRNYMPLVEMYNITTRQNTTWGIDGYEVPKRYFDHLKQVQDREYEKINKKGKYVKNNKYVTKRGCYLDDTIKLFKTSPAPNKYEVSYKWVNQQDIEKGKKKPKDTKRNTFIDDIFLEEKRRIKPGPGQYKIFFKTQAEVKETDKVIKERRQIQKGSFLNENEYLSIKTPGPGNYNPRGILPKLKVNMKKPQDFINLHKEQTKKGKLSNLPDVGTYKFNFPLDYDTFGKMLVKGKQKTAVKYLGTQIRFKDLKSTKSKSVVIGPGPGHYQMIAQWPGKLTLKDKKNEKAKNYLNLLSSGLQKSIYYE</sequence>
<keyword evidence="2" id="KW-1185">Reference proteome</keyword>
<reference evidence="1 2" key="1">
    <citation type="submission" date="2011-07" db="EMBL/GenBank/DDBJ databases">
        <authorList>
            <person name="Coyne R."/>
            <person name="Brami D."/>
            <person name="Johnson J."/>
            <person name="Hostetler J."/>
            <person name="Hannick L."/>
            <person name="Clark T."/>
            <person name="Cassidy-Hanley D."/>
            <person name="Inman J."/>
        </authorList>
    </citation>
    <scope>NUCLEOTIDE SEQUENCE [LARGE SCALE GENOMIC DNA]</scope>
    <source>
        <strain evidence="1 2">G5</strain>
    </source>
</reference>
<name>G0QP42_ICHMU</name>
<dbReference type="OMA" id="PLIVQWQ"/>
<evidence type="ECO:0000313" key="1">
    <source>
        <dbReference type="EMBL" id="EGR33008.1"/>
    </source>
</evidence>
<proteinExistence type="predicted"/>
<dbReference type="Proteomes" id="UP000008983">
    <property type="component" value="Unassembled WGS sequence"/>
</dbReference>
<dbReference type="OrthoDB" id="406368at2759"/>
<protein>
    <submittedName>
        <fullName evidence="1">Uncharacterized protein</fullName>
    </submittedName>
</protein>
<dbReference type="RefSeq" id="XP_004036994.1">
    <property type="nucleotide sequence ID" value="XM_004036946.1"/>
</dbReference>
<dbReference type="eggNOG" id="ENOG502SNSY">
    <property type="taxonomic scope" value="Eukaryota"/>
</dbReference>
<dbReference type="InParanoid" id="G0QP42"/>
<evidence type="ECO:0000313" key="2">
    <source>
        <dbReference type="Proteomes" id="UP000008983"/>
    </source>
</evidence>
<dbReference type="AlphaFoldDB" id="G0QP42"/>
<dbReference type="EMBL" id="GL983522">
    <property type="protein sequence ID" value="EGR33008.1"/>
    <property type="molecule type" value="Genomic_DNA"/>
</dbReference>
<dbReference type="FunCoup" id="G0QP42">
    <property type="interactions" value="19"/>
</dbReference>
<gene>
    <name evidence="1" type="ORF">IMG5_063790</name>
</gene>
<accession>G0QP42</accession>
<dbReference type="InterPro" id="IPR010736">
    <property type="entry name" value="SHIPPO-rpt"/>
</dbReference>